<dbReference type="PROSITE" id="PS01360">
    <property type="entry name" value="ZF_MYND_1"/>
    <property type="match status" value="1"/>
</dbReference>
<feature type="region of interest" description="Disordered" evidence="5">
    <location>
        <begin position="373"/>
        <end position="416"/>
    </location>
</feature>
<proteinExistence type="predicted"/>
<feature type="compositionally biased region" description="Basic residues" evidence="5">
    <location>
        <begin position="608"/>
        <end position="619"/>
    </location>
</feature>
<feature type="compositionally biased region" description="Low complexity" evidence="5">
    <location>
        <begin position="624"/>
        <end position="635"/>
    </location>
</feature>
<keyword evidence="8" id="KW-1185">Reference proteome</keyword>
<evidence type="ECO:0000259" key="6">
    <source>
        <dbReference type="PROSITE" id="PS50865"/>
    </source>
</evidence>
<reference evidence="7 8" key="1">
    <citation type="submission" date="2023-11" db="EMBL/GenBank/DDBJ databases">
        <authorList>
            <person name="Okamura Y."/>
        </authorList>
    </citation>
    <scope>NUCLEOTIDE SEQUENCE [LARGE SCALE GENOMIC DNA]</scope>
</reference>
<dbReference type="Pfam" id="PF01753">
    <property type="entry name" value="zf-MYND"/>
    <property type="match status" value="1"/>
</dbReference>
<dbReference type="AlphaFoldDB" id="A0AAV1JE29"/>
<keyword evidence="2 4" id="KW-0863">Zinc-finger</keyword>
<evidence type="ECO:0000256" key="2">
    <source>
        <dbReference type="ARBA" id="ARBA00022771"/>
    </source>
</evidence>
<evidence type="ECO:0000256" key="1">
    <source>
        <dbReference type="ARBA" id="ARBA00022723"/>
    </source>
</evidence>
<feature type="compositionally biased region" description="Basic and acidic residues" evidence="5">
    <location>
        <begin position="738"/>
        <end position="747"/>
    </location>
</feature>
<dbReference type="InterPro" id="IPR046824">
    <property type="entry name" value="Mss51-like_C"/>
</dbReference>
<organism evidence="7 8">
    <name type="scientific">Leptosia nina</name>
    <dbReference type="NCBI Taxonomy" id="320188"/>
    <lineage>
        <taxon>Eukaryota</taxon>
        <taxon>Metazoa</taxon>
        <taxon>Ecdysozoa</taxon>
        <taxon>Arthropoda</taxon>
        <taxon>Hexapoda</taxon>
        <taxon>Insecta</taxon>
        <taxon>Pterygota</taxon>
        <taxon>Neoptera</taxon>
        <taxon>Endopterygota</taxon>
        <taxon>Lepidoptera</taxon>
        <taxon>Glossata</taxon>
        <taxon>Ditrysia</taxon>
        <taxon>Papilionoidea</taxon>
        <taxon>Pieridae</taxon>
        <taxon>Pierinae</taxon>
        <taxon>Leptosia</taxon>
    </lineage>
</organism>
<evidence type="ECO:0000256" key="3">
    <source>
        <dbReference type="ARBA" id="ARBA00022833"/>
    </source>
</evidence>
<evidence type="ECO:0000256" key="5">
    <source>
        <dbReference type="SAM" id="MobiDB-lite"/>
    </source>
</evidence>
<feature type="region of interest" description="Disordered" evidence="5">
    <location>
        <begin position="732"/>
        <end position="781"/>
    </location>
</feature>
<dbReference type="Pfam" id="PF20179">
    <property type="entry name" value="MSS51_C"/>
    <property type="match status" value="1"/>
</dbReference>
<feature type="region of interest" description="Disordered" evidence="5">
    <location>
        <begin position="269"/>
        <end position="298"/>
    </location>
</feature>
<dbReference type="InterPro" id="IPR002893">
    <property type="entry name" value="Znf_MYND"/>
</dbReference>
<dbReference type="GO" id="GO:0008270">
    <property type="term" value="F:zinc ion binding"/>
    <property type="evidence" value="ECO:0007669"/>
    <property type="project" value="UniProtKB-KW"/>
</dbReference>
<dbReference type="SUPFAM" id="SSF144232">
    <property type="entry name" value="HIT/MYND zinc finger-like"/>
    <property type="match status" value="1"/>
</dbReference>
<accession>A0AAV1JE29</accession>
<feature type="region of interest" description="Disordered" evidence="5">
    <location>
        <begin position="114"/>
        <end position="138"/>
    </location>
</feature>
<feature type="compositionally biased region" description="Basic residues" evidence="5">
    <location>
        <begin position="279"/>
        <end position="296"/>
    </location>
</feature>
<dbReference type="PANTHER" id="PTHR28069:SF2">
    <property type="entry name" value="GH20023P"/>
    <property type="match status" value="1"/>
</dbReference>
<feature type="domain" description="MYND-type" evidence="6">
    <location>
        <begin position="842"/>
        <end position="880"/>
    </location>
</feature>
<keyword evidence="3" id="KW-0862">Zinc</keyword>
<feature type="compositionally biased region" description="Basic and acidic residues" evidence="5">
    <location>
        <begin position="399"/>
        <end position="414"/>
    </location>
</feature>
<dbReference type="Proteomes" id="UP001497472">
    <property type="component" value="Unassembled WGS sequence"/>
</dbReference>
<feature type="compositionally biased region" description="Basic and acidic residues" evidence="5">
    <location>
        <begin position="114"/>
        <end position="123"/>
    </location>
</feature>
<feature type="compositionally biased region" description="Basic residues" evidence="5">
    <location>
        <begin position="68"/>
        <end position="79"/>
    </location>
</feature>
<feature type="compositionally biased region" description="Basic residues" evidence="5">
    <location>
        <begin position="124"/>
        <end position="133"/>
    </location>
</feature>
<name>A0AAV1JE29_9NEOP</name>
<dbReference type="Gene3D" id="6.10.140.2220">
    <property type="match status" value="1"/>
</dbReference>
<dbReference type="EMBL" id="CAVLEF010000009">
    <property type="protein sequence ID" value="CAK1547580.1"/>
    <property type="molecule type" value="Genomic_DNA"/>
</dbReference>
<evidence type="ECO:0000256" key="4">
    <source>
        <dbReference type="PROSITE-ProRule" id="PRU00134"/>
    </source>
</evidence>
<feature type="compositionally biased region" description="Basic and acidic residues" evidence="5">
    <location>
        <begin position="638"/>
        <end position="665"/>
    </location>
</feature>
<feature type="compositionally biased region" description="Basic and acidic residues" evidence="5">
    <location>
        <begin position="80"/>
        <end position="96"/>
    </location>
</feature>
<feature type="compositionally biased region" description="Basic and acidic residues" evidence="5">
    <location>
        <begin position="269"/>
        <end position="278"/>
    </location>
</feature>
<dbReference type="PANTHER" id="PTHR28069">
    <property type="entry name" value="GH20023P"/>
    <property type="match status" value="1"/>
</dbReference>
<protein>
    <recommendedName>
        <fullName evidence="6">MYND-type domain-containing protein</fullName>
    </recommendedName>
</protein>
<gene>
    <name evidence="7" type="ORF">LNINA_LOCUS7045</name>
</gene>
<evidence type="ECO:0000313" key="7">
    <source>
        <dbReference type="EMBL" id="CAK1547580.1"/>
    </source>
</evidence>
<dbReference type="PROSITE" id="PS50865">
    <property type="entry name" value="ZF_MYND_2"/>
    <property type="match status" value="1"/>
</dbReference>
<evidence type="ECO:0000313" key="8">
    <source>
        <dbReference type="Proteomes" id="UP001497472"/>
    </source>
</evidence>
<feature type="region of interest" description="Disordered" evidence="5">
    <location>
        <begin position="583"/>
        <end position="672"/>
    </location>
</feature>
<feature type="region of interest" description="Disordered" evidence="5">
    <location>
        <begin position="62"/>
        <end position="102"/>
    </location>
</feature>
<comment type="caution">
    <text evidence="7">The sequence shown here is derived from an EMBL/GenBank/DDBJ whole genome shotgun (WGS) entry which is preliminary data.</text>
</comment>
<keyword evidence="1" id="KW-0479">Metal-binding</keyword>
<sequence length="1260" mass="143605">MNTKKSKHKRAKPVQFSTEKVVQVNEKVDEPKIEEQVINDDKVVTDKTTVVDVPVTDETFVQQDTPVKPKRKKTKKKKQDVRDDNKTPEISNEKESATNIEVVSAPDEICNIKSDIEKEEKNIPKKKKNKKKPVTPESLEVPQNIIIANVIPIYENICDDQEKSSKKKHKKKKPTCKAEDVMCISAFQDLLEPQNSQERSYLTDGSSNEVVNLDKKDEILLESVQTSTKKKDKKHASVENLCEADITLVKDISLPVETLLSQEEKNLTKDREEIDKLSPKPKAKIAKPVDKKRKDKKSQNILEAEIENSSQQNKNNNVIMTQISETCTDNKPIGESDNIAASTIDITISDETSDTLDLNRAIELEHSQVDTEIENNQFTEVRPSRKKKKSEKNVNSSNIKEKSVPVDKGGKEGFDGATNVSSSIEFGFKDKDSNIMPDFIQCPRSSSQQQSDNNNNMVIREITSPEEVRLEIPVLMSVPVIQGSGESPEVQLKMDPLDIEVTELNSITSDICKQFKTVNDYQEMDELKLSIEKSLTELTAIEKSELEAEKKFEEVLAYNLEHLNESKSVTEENLPFLLNERETTSKEENKGPEISNDSAVAPVCPTRKEKKSRLKKKGKQCLEATPNTSTTSTANVDQSKDNSNKKSEKCDKSNGSKTDQQEKGKQQSLSSDIDMGINSFQCEVVYEPIENFEDALTSSNENINDTFELIAQEANEVPIKQLSSLQKPEISITEPEDDKNKEKDFRKHPISQPKNLLGHPKIPVQSNKTDYKKEKNKPPNSISAKVKIKDANEVEKAKGCKETQTKSKLIKGTQESCTYKTNETNDFLYKYSFRKVFLPNICNACKKELDQRVVCKFCNLVFYCSQKHKDEDWPQHQFLCFAVCTIAHLKEQKFIYGNTKNIIGQEYRILRMRIIMACEKMLKRKLVPWEQEALLYARICSNSGCREWKQSLLTDCKGCGQVAFCSDYPEHLPVSHQRWCNSYGLYQKLVSYQQKQGRIEPPMPKKVITDNYQLPEKLKDALADLYEENIDMSDIEYAALTQIATAPLTTIHSFQISKKNTNGISKKTTFTVHIVGAELQFEADVLNKWELFFLHLRPDVKDLRVVLISPDLNPSNLPLDLLGKVKLCDECRLSERRLLFNFIDKKTYQEYNKSEEFIYPDIVCAFNPSIERATIHNGKDHWPSTLTCMSKLTCPLLITAYTMNELIRDVSRIKALSNYNVISEPKLNAFASTRPDRNFITDDEMPLLFKNYCYSVLCGF</sequence>